<proteinExistence type="predicted"/>
<feature type="compositionally biased region" description="Polar residues" evidence="1">
    <location>
        <begin position="36"/>
        <end position="54"/>
    </location>
</feature>
<name>A0AAN7Z304_9PEZI</name>
<dbReference type="AlphaFoldDB" id="A0AAN7Z304"/>
<feature type="region of interest" description="Disordered" evidence="1">
    <location>
        <begin position="32"/>
        <end position="54"/>
    </location>
</feature>
<accession>A0AAN7Z304</accession>
<evidence type="ECO:0000313" key="3">
    <source>
        <dbReference type="Proteomes" id="UP001305414"/>
    </source>
</evidence>
<dbReference type="EMBL" id="JAWHQM010000006">
    <property type="protein sequence ID" value="KAK5627917.1"/>
    <property type="molecule type" value="Genomic_DNA"/>
</dbReference>
<keyword evidence="3" id="KW-1185">Reference proteome</keyword>
<comment type="caution">
    <text evidence="2">The sequence shown here is derived from an EMBL/GenBank/DDBJ whole genome shotgun (WGS) entry which is preliminary data.</text>
</comment>
<sequence length="76" mass="8689">MRGSLPSIGTSHRNSLKTLRVIDLYYYCAKDVNPDGEQSPQCVKSREGQSSYRFQKQQQKQQFMARMTDAATAARE</sequence>
<organism evidence="2 3">
    <name type="scientific">Xylaria bambusicola</name>
    <dbReference type="NCBI Taxonomy" id="326684"/>
    <lineage>
        <taxon>Eukaryota</taxon>
        <taxon>Fungi</taxon>
        <taxon>Dikarya</taxon>
        <taxon>Ascomycota</taxon>
        <taxon>Pezizomycotina</taxon>
        <taxon>Sordariomycetes</taxon>
        <taxon>Xylariomycetidae</taxon>
        <taxon>Xylariales</taxon>
        <taxon>Xylariaceae</taxon>
        <taxon>Xylaria</taxon>
    </lineage>
</organism>
<reference evidence="2 3" key="1">
    <citation type="submission" date="2023-10" db="EMBL/GenBank/DDBJ databases">
        <title>Draft genome sequence of Xylaria bambusicola isolate GMP-LS, the root and basal stem rot pathogen of sugarcane in Indonesia.</title>
        <authorList>
            <person name="Selvaraj P."/>
            <person name="Muralishankar V."/>
            <person name="Muruganantham S."/>
            <person name="Sp S."/>
            <person name="Haryani S."/>
            <person name="Lau K.J.X."/>
            <person name="Naqvi N.I."/>
        </authorList>
    </citation>
    <scope>NUCLEOTIDE SEQUENCE [LARGE SCALE GENOMIC DNA]</scope>
    <source>
        <strain evidence="2">GMP-LS</strain>
    </source>
</reference>
<evidence type="ECO:0000256" key="1">
    <source>
        <dbReference type="SAM" id="MobiDB-lite"/>
    </source>
</evidence>
<evidence type="ECO:0000313" key="2">
    <source>
        <dbReference type="EMBL" id="KAK5627917.1"/>
    </source>
</evidence>
<protein>
    <submittedName>
        <fullName evidence="2">Uncharacterized protein</fullName>
    </submittedName>
</protein>
<dbReference type="Proteomes" id="UP001305414">
    <property type="component" value="Unassembled WGS sequence"/>
</dbReference>
<gene>
    <name evidence="2" type="ORF">RRF57_003632</name>
</gene>